<comment type="caution">
    <text evidence="1">The sequence shown here is derived from an EMBL/GenBank/DDBJ whole genome shotgun (WGS) entry which is preliminary data.</text>
</comment>
<dbReference type="RefSeq" id="WP_254163291.1">
    <property type="nucleotide sequence ID" value="NZ_JAHESF010000009.1"/>
</dbReference>
<gene>
    <name evidence="1" type="ORF">KK083_11075</name>
</gene>
<organism evidence="1 2">
    <name type="scientific">Chryseosolibacter histidini</name>
    <dbReference type="NCBI Taxonomy" id="2782349"/>
    <lineage>
        <taxon>Bacteria</taxon>
        <taxon>Pseudomonadati</taxon>
        <taxon>Bacteroidota</taxon>
        <taxon>Cytophagia</taxon>
        <taxon>Cytophagales</taxon>
        <taxon>Chryseotaleaceae</taxon>
        <taxon>Chryseosolibacter</taxon>
    </lineage>
</organism>
<keyword evidence="2" id="KW-1185">Reference proteome</keyword>
<protein>
    <recommendedName>
        <fullName evidence="3">TerB family tellurite resistance protein</fullName>
    </recommendedName>
</protein>
<evidence type="ECO:0008006" key="3">
    <source>
        <dbReference type="Google" id="ProtNLM"/>
    </source>
</evidence>
<evidence type="ECO:0000313" key="2">
    <source>
        <dbReference type="Proteomes" id="UP001319200"/>
    </source>
</evidence>
<dbReference type="AlphaFoldDB" id="A0AAP2DJM0"/>
<dbReference type="Proteomes" id="UP001319200">
    <property type="component" value="Unassembled WGS sequence"/>
</dbReference>
<dbReference type="InterPro" id="IPR029024">
    <property type="entry name" value="TerB-like"/>
</dbReference>
<reference evidence="1 2" key="1">
    <citation type="submission" date="2021-05" db="EMBL/GenBank/DDBJ databases">
        <title>A Polyphasic approach of four new species of the genus Ohtaekwangia: Ohtaekwangia histidinii sp. nov., Ohtaekwangia cretensis sp. nov., Ohtaekwangia indiensis sp. nov., Ohtaekwangia reichenbachii sp. nov. from diverse environment.</title>
        <authorList>
            <person name="Octaviana S."/>
        </authorList>
    </citation>
    <scope>NUCLEOTIDE SEQUENCE [LARGE SCALE GENOMIC DNA]</scope>
    <source>
        <strain evidence="1 2">PWU4</strain>
    </source>
</reference>
<name>A0AAP2DJM0_9BACT</name>
<accession>A0AAP2DJM0</accession>
<dbReference type="SUPFAM" id="SSF158682">
    <property type="entry name" value="TerB-like"/>
    <property type="match status" value="1"/>
</dbReference>
<dbReference type="EMBL" id="JAHESF010000009">
    <property type="protein sequence ID" value="MBT1697421.1"/>
    <property type="molecule type" value="Genomic_DNA"/>
</dbReference>
<sequence>MKMDLRNIFGLFQHGNVSAKSHIKNLIEVASADGEFNEQEFYLLKEIARRNNISDKQLEEIRCHPEAIVFICPTDDREKFYQLYDLVHMMTVDDFIHPEEILLCSVFATRFGYPNALVNEIITTIQLNIENGSGYDEAMKRVYFIMGR</sequence>
<proteinExistence type="predicted"/>
<evidence type="ECO:0000313" key="1">
    <source>
        <dbReference type="EMBL" id="MBT1697421.1"/>
    </source>
</evidence>
<dbReference type="Gene3D" id="1.10.3680.10">
    <property type="entry name" value="TerB-like"/>
    <property type="match status" value="2"/>
</dbReference>